<dbReference type="Gene3D" id="1.50.10.20">
    <property type="match status" value="1"/>
</dbReference>
<dbReference type="AlphaFoldDB" id="A0A2K9J0W1"/>
<dbReference type="GO" id="GO:0031179">
    <property type="term" value="P:peptide modification"/>
    <property type="evidence" value="ECO:0007669"/>
    <property type="project" value="InterPro"/>
</dbReference>
<dbReference type="Pfam" id="PF05147">
    <property type="entry name" value="LANC_like"/>
    <property type="match status" value="1"/>
</dbReference>
<evidence type="ECO:0000259" key="1">
    <source>
        <dbReference type="Pfam" id="PF13575"/>
    </source>
</evidence>
<organism evidence="2 3">
    <name type="scientific">Virgibacillus dokdonensis</name>
    <dbReference type="NCBI Taxonomy" id="302167"/>
    <lineage>
        <taxon>Bacteria</taxon>
        <taxon>Bacillati</taxon>
        <taxon>Bacillota</taxon>
        <taxon>Bacilli</taxon>
        <taxon>Bacillales</taxon>
        <taxon>Bacillaceae</taxon>
        <taxon>Virgibacillus</taxon>
    </lineage>
</organism>
<feature type="domain" description="Lantibiotic biosynthesis protein dehydration" evidence="1">
    <location>
        <begin position="96"/>
        <end position="452"/>
    </location>
</feature>
<dbReference type="Pfam" id="PF13575">
    <property type="entry name" value="DUF4135"/>
    <property type="match status" value="1"/>
</dbReference>
<dbReference type="NCBIfam" id="TIGR03897">
    <property type="entry name" value="lanti_2_LanM"/>
    <property type="match status" value="1"/>
</dbReference>
<dbReference type="SMART" id="SM01260">
    <property type="entry name" value="LANC_like"/>
    <property type="match status" value="1"/>
</dbReference>
<accession>A0A2K9J0W1</accession>
<dbReference type="InterPro" id="IPR017146">
    <property type="entry name" value="Lanti_2_LanM"/>
</dbReference>
<dbReference type="Proteomes" id="UP000234237">
    <property type="component" value="Chromosome"/>
</dbReference>
<dbReference type="PRINTS" id="PR01950">
    <property type="entry name" value="LANCSUPER"/>
</dbReference>
<dbReference type="InterPro" id="IPR025410">
    <property type="entry name" value="Lant_dehyd"/>
</dbReference>
<dbReference type="EMBL" id="CP018622">
    <property type="protein sequence ID" value="AUJ24663.1"/>
    <property type="molecule type" value="Genomic_DNA"/>
</dbReference>
<dbReference type="SUPFAM" id="SSF158745">
    <property type="entry name" value="LanC-like"/>
    <property type="match status" value="1"/>
</dbReference>
<dbReference type="STRING" id="302167.GCA_900166595_00157"/>
<name>A0A2K9J0W1_9BACI</name>
<dbReference type="PIRSF" id="PIRSF037228">
    <property type="entry name" value="Lant_mod_RumM"/>
    <property type="match status" value="1"/>
</dbReference>
<dbReference type="RefSeq" id="WP_101933173.1">
    <property type="nucleotide sequence ID" value="NZ_CP018622.1"/>
</dbReference>
<protein>
    <submittedName>
        <fullName evidence="2">Lanthionine synthetase C-like protein</fullName>
    </submittedName>
</protein>
<dbReference type="CDD" id="cd04792">
    <property type="entry name" value="LanM-like"/>
    <property type="match status" value="1"/>
</dbReference>
<reference evidence="3" key="1">
    <citation type="submission" date="2016-11" db="EMBL/GenBank/DDBJ databases">
        <title>Complete genome sequence of Virgibacillus pantothenticus 21D, a halophilic bacterium isolated from the deep hypersaline anoxic basin Discovery in the Mediterranean Sea.</title>
        <authorList>
            <person name="Zeaiter Z."/>
            <person name="Booth J.M."/>
            <person name="Prosdocimi E.M."/>
            <person name="Mapelli F."/>
            <person name="Fusi M."/>
            <person name="Daffonchio D."/>
            <person name="Borin S."/>
            <person name="Crotti E."/>
        </authorList>
    </citation>
    <scope>NUCLEOTIDE SEQUENCE [LARGE SCALE GENOMIC DNA]</scope>
    <source>
        <strain evidence="3">21D</strain>
    </source>
</reference>
<dbReference type="KEGG" id="vpn:A21D_01582"/>
<evidence type="ECO:0000313" key="2">
    <source>
        <dbReference type="EMBL" id="AUJ24663.1"/>
    </source>
</evidence>
<proteinExistence type="predicted"/>
<gene>
    <name evidence="2" type="ORF">A21D_01582</name>
</gene>
<evidence type="ECO:0000313" key="3">
    <source>
        <dbReference type="Proteomes" id="UP000234237"/>
    </source>
</evidence>
<sequence>MSNIISIRIYEQLFSEKIDRYIEETEKKFSHILLSNFSKDTKDMVVEKIEVLSGKFMLEDFHENFKNKKENNECKDAKINDYVNKLDIQSDKFKNLRYILDNNITNLMEFYNNILKNYCNNREDIFPNQDVKINYIAVDKGDTHNNGKTVVVLFLNNGTKLVYKPRNLESDIFYYKLLKKFNYDNNSKLKTPKIFNYNSHAWQEFIDYTNCNTTKEIESYYYHLGIHIFYTYMLRSNDIHYENIISTSNNPVIIDLETIMQGTINFDHNHVIKNNPFFLNDSILQSLLFDYATSFNGEGITFLGGTTNQTLAPKTEEILVDKNTDTMRYVYKEYFTNKSINIPKYKEKFMEIYSFKEEVLRGFNTAYLYTVKNKQEFKEILSIYPTFNVRYVLKPTYTYATYIEFLKQSHSKSSTELYSILQNSNVHYKSKDIITNLEYKSLLNYDIPYFTVNIDEKSIKSPTSNEKVVLDFFDKTPREETSLRINKLSLMDLKEQSNLLDLAIDAYKENSLNKVEVHSLKKLPDKKDINHEIKKIVSNTDNFSLLFSLRHNSNGEAIISPISYNLYDGLGGIALLLNYWIVKNKKDYLYSLKEINKSIENLYKIDKTKNFSIYHGKFSYFKYIYILNEISEEDLINENVKNLLELIKEYNTHIANSWYPIDYISGLTGIISLLIDYYTSTGHKEILYAIEDFKDLLLSKSKVSNDEIFWNQDVKDLKMNPGLAHGTSGIALTLAKYVHFVHKDEQIINTVEKILIYEDKALSFKESTIWCNGLSGILLARMLIQHYIPSLKITYMEELTEILCQDVSNLNNRKSVCHGIHGNMLVLKAIEFLRENSFPDIEQWNKGLRIHTMSYSWDSGFSYPNSNTGFFLGKSGQLFDIILNVKDYKLALYIMS</sequence>
<dbReference type="InterPro" id="IPR007822">
    <property type="entry name" value="LANC-like"/>
</dbReference>